<dbReference type="OrthoDB" id="2407769at2"/>
<name>A0A240C5S4_9STAP</name>
<dbReference type="Proteomes" id="UP000243706">
    <property type="component" value="Chromosome 1"/>
</dbReference>
<feature type="transmembrane region" description="Helical" evidence="1">
    <location>
        <begin position="16"/>
        <end position="32"/>
    </location>
</feature>
<dbReference type="Pfam" id="PF13346">
    <property type="entry name" value="ABC2_membrane_5"/>
    <property type="match status" value="1"/>
</dbReference>
<feature type="transmembrane region" description="Helical" evidence="1">
    <location>
        <begin position="38"/>
        <end position="59"/>
    </location>
</feature>
<reference evidence="2" key="4">
    <citation type="submission" date="2024-05" db="EMBL/GenBank/DDBJ databases">
        <authorList>
            <person name="Sun Q."/>
            <person name="Sedlacek I."/>
        </authorList>
    </citation>
    <scope>NUCLEOTIDE SEQUENCE</scope>
    <source>
        <strain evidence="2">CCM 4175</strain>
    </source>
</reference>
<organism evidence="3 4">
    <name type="scientific">Staphylococcus muscae</name>
    <dbReference type="NCBI Taxonomy" id="1294"/>
    <lineage>
        <taxon>Bacteria</taxon>
        <taxon>Bacillati</taxon>
        <taxon>Bacillota</taxon>
        <taxon>Bacilli</taxon>
        <taxon>Bacillales</taxon>
        <taxon>Staphylococcaceae</taxon>
        <taxon>Staphylococcus</taxon>
    </lineage>
</organism>
<dbReference type="InterPro" id="IPR025699">
    <property type="entry name" value="ABC2_memb-like"/>
</dbReference>
<feature type="transmembrane region" description="Helical" evidence="1">
    <location>
        <begin position="152"/>
        <end position="179"/>
    </location>
</feature>
<accession>A0A240C5S4</accession>
<feature type="transmembrane region" description="Helical" evidence="1">
    <location>
        <begin position="121"/>
        <end position="140"/>
    </location>
</feature>
<keyword evidence="1" id="KW-0812">Transmembrane</keyword>
<keyword evidence="5" id="KW-1185">Reference proteome</keyword>
<dbReference type="EMBL" id="BMCB01000006">
    <property type="protein sequence ID" value="GGA90244.1"/>
    <property type="molecule type" value="Genomic_DNA"/>
</dbReference>
<keyword evidence="1" id="KW-1133">Transmembrane helix</keyword>
<gene>
    <name evidence="2" type="ORF">GCM10007183_13090</name>
    <name evidence="3" type="ORF">SAMEA4412661_01541</name>
</gene>
<dbReference type="Proteomes" id="UP000652995">
    <property type="component" value="Unassembled WGS sequence"/>
</dbReference>
<dbReference type="AlphaFoldDB" id="A0A240C5S4"/>
<dbReference type="EMBL" id="LT906464">
    <property type="protein sequence ID" value="SNW03270.1"/>
    <property type="molecule type" value="Genomic_DNA"/>
</dbReference>
<evidence type="ECO:0000313" key="4">
    <source>
        <dbReference type="Proteomes" id="UP000243706"/>
    </source>
</evidence>
<reference evidence="3 4" key="2">
    <citation type="submission" date="2017-06" db="EMBL/GenBank/DDBJ databases">
        <authorList>
            <consortium name="Pathogen Informatics"/>
        </authorList>
    </citation>
    <scope>NUCLEOTIDE SEQUENCE [LARGE SCALE GENOMIC DNA]</scope>
    <source>
        <strain evidence="3 4">NCTC13833</strain>
    </source>
</reference>
<proteinExistence type="predicted"/>
<evidence type="ECO:0000256" key="1">
    <source>
        <dbReference type="SAM" id="Phobius"/>
    </source>
</evidence>
<feature type="transmembrane region" description="Helical" evidence="1">
    <location>
        <begin position="185"/>
        <end position="207"/>
    </location>
</feature>
<feature type="transmembrane region" description="Helical" evidence="1">
    <location>
        <begin position="87"/>
        <end position="106"/>
    </location>
</feature>
<dbReference type="RefSeq" id="WP_095117437.1">
    <property type="nucleotide sequence ID" value="NZ_BMCB01000006.1"/>
</dbReference>
<sequence>MLHLIKRNLYLHKNTLILYLILLLVYPIYQRYQPDYEMWLIPVTFIIFFIFMADSAHAFRVHKRFGSDGAYLFQHSLPVSKKQLLNAHYITIVGLTVLTVLLILLYDVNHFYIEVNQVKVSFIYGFIATNLLAFLISFPTSGEQSRKQRPPMFIYILSILGFIPALMALSFVTIGLFVFDNPDYFLMDIGIYYLVFSILTAIFTYIFQMKRIHST</sequence>
<dbReference type="NCBIfam" id="NF047560">
    <property type="entry name" value="PSM_export_PmtB"/>
    <property type="match status" value="1"/>
</dbReference>
<evidence type="ECO:0000313" key="5">
    <source>
        <dbReference type="Proteomes" id="UP000652995"/>
    </source>
</evidence>
<evidence type="ECO:0000313" key="2">
    <source>
        <dbReference type="EMBL" id="GGA90244.1"/>
    </source>
</evidence>
<evidence type="ECO:0000313" key="3">
    <source>
        <dbReference type="EMBL" id="SNW03270.1"/>
    </source>
</evidence>
<keyword evidence="1" id="KW-0472">Membrane</keyword>
<reference evidence="2" key="1">
    <citation type="journal article" date="2014" name="Int. J. Syst. Evol. Microbiol.">
        <title>Complete genome of a new Firmicutes species belonging to the dominant human colonic microbiota ('Ruminococcus bicirculans') reveals two chromosomes and a selective capacity to utilize plant glucans.</title>
        <authorList>
            <consortium name="NISC Comparative Sequencing Program"/>
            <person name="Wegmann U."/>
            <person name="Louis P."/>
            <person name="Goesmann A."/>
            <person name="Henrissat B."/>
            <person name="Duncan S.H."/>
            <person name="Flint H.J."/>
        </authorList>
    </citation>
    <scope>NUCLEOTIDE SEQUENCE</scope>
    <source>
        <strain evidence="2">CCM 4175</strain>
    </source>
</reference>
<dbReference type="KEGG" id="smus:C7J88_04375"/>
<protein>
    <submittedName>
        <fullName evidence="3">Membrane protein</fullName>
    </submittedName>
</protein>
<reference evidence="5" key="3">
    <citation type="journal article" date="2019" name="Int. J. Syst. Evol. Microbiol.">
        <title>The Global Catalogue of Microorganisms (GCM) 10K type strain sequencing project: providing services to taxonomists for standard genome sequencing and annotation.</title>
        <authorList>
            <consortium name="The Broad Institute Genomics Platform"/>
            <consortium name="The Broad Institute Genome Sequencing Center for Infectious Disease"/>
            <person name="Wu L."/>
            <person name="Ma J."/>
        </authorList>
    </citation>
    <scope>NUCLEOTIDE SEQUENCE [LARGE SCALE GENOMIC DNA]</scope>
    <source>
        <strain evidence="5">CCM 4175</strain>
    </source>
</reference>